<evidence type="ECO:0000256" key="5">
    <source>
        <dbReference type="PROSITE-ProRule" id="PRU00335"/>
    </source>
</evidence>
<keyword evidence="2" id="KW-0805">Transcription regulation</keyword>
<dbReference type="PANTHER" id="PTHR30055">
    <property type="entry name" value="HTH-TYPE TRANSCRIPTIONAL REGULATOR RUTR"/>
    <property type="match status" value="1"/>
</dbReference>
<protein>
    <submittedName>
        <fullName evidence="7">AcrR family transcriptional regulator</fullName>
    </submittedName>
</protein>
<proteinExistence type="predicted"/>
<evidence type="ECO:0000256" key="2">
    <source>
        <dbReference type="ARBA" id="ARBA00023015"/>
    </source>
</evidence>
<dbReference type="InterPro" id="IPR036271">
    <property type="entry name" value="Tet_transcr_reg_TetR-rel_C_sf"/>
</dbReference>
<reference evidence="7 8" key="1">
    <citation type="submission" date="2020-07" db="EMBL/GenBank/DDBJ databases">
        <title>Sequencing the genomes of 1000 actinobacteria strains.</title>
        <authorList>
            <person name="Klenk H.-P."/>
        </authorList>
    </citation>
    <scope>NUCLEOTIDE SEQUENCE [LARGE SCALE GENOMIC DNA]</scope>
    <source>
        <strain evidence="7 8">DSM 45772</strain>
    </source>
</reference>
<keyword evidence="4" id="KW-0804">Transcription</keyword>
<evidence type="ECO:0000313" key="7">
    <source>
        <dbReference type="EMBL" id="NYD34153.1"/>
    </source>
</evidence>
<dbReference type="InterPro" id="IPR050109">
    <property type="entry name" value="HTH-type_TetR-like_transc_reg"/>
</dbReference>
<comment type="caution">
    <text evidence="7">The sequence shown here is derived from an EMBL/GenBank/DDBJ whole genome shotgun (WGS) entry which is preliminary data.</text>
</comment>
<dbReference type="Pfam" id="PF13977">
    <property type="entry name" value="TetR_C_6"/>
    <property type="match status" value="1"/>
</dbReference>
<dbReference type="Pfam" id="PF00440">
    <property type="entry name" value="TetR_N"/>
    <property type="match status" value="1"/>
</dbReference>
<evidence type="ECO:0000259" key="6">
    <source>
        <dbReference type="PROSITE" id="PS50977"/>
    </source>
</evidence>
<dbReference type="GO" id="GO:0000976">
    <property type="term" value="F:transcription cis-regulatory region binding"/>
    <property type="evidence" value="ECO:0007669"/>
    <property type="project" value="TreeGrafter"/>
</dbReference>
<keyword evidence="3 5" id="KW-0238">DNA-binding</keyword>
<dbReference type="PROSITE" id="PS50977">
    <property type="entry name" value="HTH_TETR_2"/>
    <property type="match status" value="1"/>
</dbReference>
<dbReference type="PANTHER" id="PTHR30055:SF234">
    <property type="entry name" value="HTH-TYPE TRANSCRIPTIONAL REGULATOR BETI"/>
    <property type="match status" value="1"/>
</dbReference>
<dbReference type="EMBL" id="JACCBN010000001">
    <property type="protein sequence ID" value="NYD34153.1"/>
    <property type="molecule type" value="Genomic_DNA"/>
</dbReference>
<dbReference type="RefSeq" id="WP_179792134.1">
    <property type="nucleotide sequence ID" value="NZ_BAABHP010000012.1"/>
</dbReference>
<dbReference type="GO" id="GO:0003700">
    <property type="term" value="F:DNA-binding transcription factor activity"/>
    <property type="evidence" value="ECO:0007669"/>
    <property type="project" value="TreeGrafter"/>
</dbReference>
<dbReference type="Proteomes" id="UP000535890">
    <property type="component" value="Unassembled WGS sequence"/>
</dbReference>
<dbReference type="Gene3D" id="1.10.357.10">
    <property type="entry name" value="Tetracycline Repressor, domain 2"/>
    <property type="match status" value="1"/>
</dbReference>
<dbReference type="InterPro" id="IPR001647">
    <property type="entry name" value="HTH_TetR"/>
</dbReference>
<name>A0A7Y9DRF9_9PSEU</name>
<dbReference type="AlphaFoldDB" id="A0A7Y9DRF9"/>
<dbReference type="InterPro" id="IPR039538">
    <property type="entry name" value="BetI_C"/>
</dbReference>
<evidence type="ECO:0000256" key="4">
    <source>
        <dbReference type="ARBA" id="ARBA00023163"/>
    </source>
</evidence>
<accession>A0A7Y9DRF9</accession>
<dbReference type="SUPFAM" id="SSF46689">
    <property type="entry name" value="Homeodomain-like"/>
    <property type="match status" value="1"/>
</dbReference>
<gene>
    <name evidence="7" type="ORF">BJ983_000255</name>
</gene>
<sequence length="182" mass="19951">MPKKVDHHARRTLLSDALMRVAARRGLEDVSLRHVAAEAGVTAGMVQHYFRTKDEMMVFALGAVRERVERRLADGPEPEDSRRRVEALLVQLLPLDEERTLEAHVSLAFQAYAAVKPDIAVELRADTARMRAGLAVWLGDAPLHATGLLALVEGLSLQVLGQHLSGDEALAVLRSQLDLVLG</sequence>
<keyword evidence="8" id="KW-1185">Reference proteome</keyword>
<keyword evidence="1" id="KW-0678">Repressor</keyword>
<evidence type="ECO:0000313" key="8">
    <source>
        <dbReference type="Proteomes" id="UP000535890"/>
    </source>
</evidence>
<feature type="DNA-binding region" description="H-T-H motif" evidence="5">
    <location>
        <begin position="31"/>
        <end position="50"/>
    </location>
</feature>
<dbReference type="InterPro" id="IPR009057">
    <property type="entry name" value="Homeodomain-like_sf"/>
</dbReference>
<organism evidence="7 8">
    <name type="scientific">Actinomycetospora corticicola</name>
    <dbReference type="NCBI Taxonomy" id="663602"/>
    <lineage>
        <taxon>Bacteria</taxon>
        <taxon>Bacillati</taxon>
        <taxon>Actinomycetota</taxon>
        <taxon>Actinomycetes</taxon>
        <taxon>Pseudonocardiales</taxon>
        <taxon>Pseudonocardiaceae</taxon>
        <taxon>Actinomycetospora</taxon>
    </lineage>
</organism>
<evidence type="ECO:0000256" key="1">
    <source>
        <dbReference type="ARBA" id="ARBA00022491"/>
    </source>
</evidence>
<feature type="domain" description="HTH tetR-type" evidence="6">
    <location>
        <begin position="8"/>
        <end position="68"/>
    </location>
</feature>
<evidence type="ECO:0000256" key="3">
    <source>
        <dbReference type="ARBA" id="ARBA00023125"/>
    </source>
</evidence>
<dbReference type="SUPFAM" id="SSF48498">
    <property type="entry name" value="Tetracyclin repressor-like, C-terminal domain"/>
    <property type="match status" value="1"/>
</dbReference>